<evidence type="ECO:0000256" key="5">
    <source>
        <dbReference type="ARBA" id="ARBA00022842"/>
    </source>
</evidence>
<evidence type="ECO:0000259" key="12">
    <source>
        <dbReference type="Pfam" id="PF01931"/>
    </source>
</evidence>
<reference evidence="13" key="1">
    <citation type="journal article" date="2014" name="Int. J. Syst. Evol. Microbiol.">
        <title>Complete genome sequence of Corynebacterium casei LMG S-19264T (=DSM 44701T), isolated from a smear-ripened cheese.</title>
        <authorList>
            <consortium name="US DOE Joint Genome Institute (JGI-PGF)"/>
            <person name="Walter F."/>
            <person name="Albersmeier A."/>
            <person name="Kalinowski J."/>
            <person name="Ruckert C."/>
        </authorList>
    </citation>
    <scope>NUCLEOTIDE SEQUENCE</scope>
    <source>
        <strain evidence="13">JCM 14371</strain>
    </source>
</reference>
<evidence type="ECO:0000256" key="11">
    <source>
        <dbReference type="HAMAP-Rule" id="MF_00648"/>
    </source>
</evidence>
<dbReference type="InterPro" id="IPR050299">
    <property type="entry name" value="YjjX_NTPase"/>
</dbReference>
<dbReference type="FunFam" id="3.90.950.10:FF:000002">
    <property type="entry name" value="Inosine/xanthosine triphosphatase"/>
    <property type="match status" value="1"/>
</dbReference>
<dbReference type="InterPro" id="IPR002786">
    <property type="entry name" value="Non_canon_purine_NTPase"/>
</dbReference>
<dbReference type="GO" id="GO:0046872">
    <property type="term" value="F:metal ion binding"/>
    <property type="evidence" value="ECO:0007669"/>
    <property type="project" value="UniProtKB-KW"/>
</dbReference>
<keyword evidence="2 11" id="KW-0479">Metal-binding</keyword>
<dbReference type="GO" id="GO:0000166">
    <property type="term" value="F:nucleotide binding"/>
    <property type="evidence" value="ECO:0007669"/>
    <property type="project" value="UniProtKB-KW"/>
</dbReference>
<reference evidence="13" key="2">
    <citation type="submission" date="2020-09" db="EMBL/GenBank/DDBJ databases">
        <authorList>
            <person name="Sun Q."/>
            <person name="Ohkuma M."/>
        </authorList>
    </citation>
    <scope>NUCLEOTIDE SEQUENCE</scope>
    <source>
        <strain evidence="13">JCM 14371</strain>
    </source>
</reference>
<dbReference type="GO" id="GO:0006772">
    <property type="term" value="P:thiamine metabolic process"/>
    <property type="evidence" value="ECO:0007669"/>
    <property type="project" value="TreeGrafter"/>
</dbReference>
<evidence type="ECO:0000256" key="6">
    <source>
        <dbReference type="ARBA" id="ARBA00023080"/>
    </source>
</evidence>
<comment type="caution">
    <text evidence="13">The sequence shown here is derived from an EMBL/GenBank/DDBJ whole genome shotgun (WGS) entry which is preliminary data.</text>
</comment>
<evidence type="ECO:0000313" key="13">
    <source>
        <dbReference type="EMBL" id="GGJ73567.1"/>
    </source>
</evidence>
<dbReference type="RefSeq" id="WP_229670882.1">
    <property type="nucleotide sequence ID" value="NZ_BMOE01000004.1"/>
</dbReference>
<keyword evidence="14" id="KW-1185">Reference proteome</keyword>
<proteinExistence type="inferred from homology"/>
<evidence type="ECO:0000256" key="7">
    <source>
        <dbReference type="ARBA" id="ARBA00023211"/>
    </source>
</evidence>
<dbReference type="HAMAP" id="MF_00648">
    <property type="entry name" value="Non_canon_purine_NTPase_YjjX"/>
    <property type="match status" value="1"/>
</dbReference>
<dbReference type="Pfam" id="PF01931">
    <property type="entry name" value="NTPase_I-T"/>
    <property type="match status" value="1"/>
</dbReference>
<comment type="catalytic activity">
    <reaction evidence="8 11">
        <text>ITP + H2O = IDP + phosphate + H(+)</text>
        <dbReference type="Rhea" id="RHEA:28330"/>
        <dbReference type="ChEBI" id="CHEBI:15377"/>
        <dbReference type="ChEBI" id="CHEBI:15378"/>
        <dbReference type="ChEBI" id="CHEBI:43474"/>
        <dbReference type="ChEBI" id="CHEBI:58280"/>
        <dbReference type="ChEBI" id="CHEBI:61402"/>
        <dbReference type="EC" id="3.6.1.73"/>
    </reaction>
</comment>
<sequence>MTPALSVVLGSTNPAKLKPVQAVFGDLYPGARVTGVNVPSGVPEQPVGEEETLAGAVNRARAAHAALPDATYGVGLEGGVRFDASGCWLFGAVAVTDGTRCEVGRTAELRLPPQVASRLRAGEELGPVMDALSGQHNIKQKAGTVGFLTGGLLSRADVWQMGLTLAMAPFLNADLFGR</sequence>
<feature type="domain" description="Non-canonical purine NTP phosphatase/PRRC1" evidence="12">
    <location>
        <begin position="10"/>
        <end position="171"/>
    </location>
</feature>
<dbReference type="Proteomes" id="UP000635726">
    <property type="component" value="Unassembled WGS sequence"/>
</dbReference>
<comment type="subunit">
    <text evidence="11">Homodimer.</text>
</comment>
<evidence type="ECO:0000256" key="8">
    <source>
        <dbReference type="ARBA" id="ARBA00048174"/>
    </source>
</evidence>
<dbReference type="NCBIfam" id="TIGR00258">
    <property type="entry name" value="inosine/xanthosine triphosphatase"/>
    <property type="match status" value="1"/>
</dbReference>
<evidence type="ECO:0000256" key="2">
    <source>
        <dbReference type="ARBA" id="ARBA00022723"/>
    </source>
</evidence>
<dbReference type="AlphaFoldDB" id="A0A917PET4"/>
<comment type="similarity">
    <text evidence="10 11">Belongs to the YjjX NTPase family.</text>
</comment>
<feature type="binding site" evidence="11">
    <location>
        <begin position="69"/>
        <end position="70"/>
    </location>
    <ligand>
        <name>substrate</name>
    </ligand>
</feature>
<dbReference type="GO" id="GO:0009117">
    <property type="term" value="P:nucleotide metabolic process"/>
    <property type="evidence" value="ECO:0007669"/>
    <property type="project" value="UniProtKB-KW"/>
</dbReference>
<name>A0A917PET4_9DEIO</name>
<evidence type="ECO:0000256" key="3">
    <source>
        <dbReference type="ARBA" id="ARBA00022741"/>
    </source>
</evidence>
<evidence type="ECO:0000256" key="1">
    <source>
        <dbReference type="ARBA" id="ARBA00001936"/>
    </source>
</evidence>
<feature type="binding site" evidence="11">
    <location>
        <begin position="11"/>
        <end position="16"/>
    </location>
    <ligand>
        <name>substrate</name>
    </ligand>
</feature>
<comment type="caution">
    <text evidence="11">Lacks conserved residue(s) required for the propagation of feature annotation.</text>
</comment>
<protein>
    <recommendedName>
        <fullName evidence="11">Probable inosine/xanthosine triphosphatase</fullName>
        <shortName evidence="11">ITPase/XTPase</shortName>
        <ecNumber evidence="11">3.6.1.73</ecNumber>
    </recommendedName>
    <alternativeName>
        <fullName evidence="11">Non-canonical purine NTP phosphatase</fullName>
    </alternativeName>
    <alternativeName>
        <fullName evidence="11">Non-standard purine NTP phosphatase</fullName>
    </alternativeName>
    <alternativeName>
        <fullName evidence="11">Nucleoside-triphosphate phosphatase</fullName>
        <shortName evidence="11">NTPase</shortName>
    </alternativeName>
</protein>
<evidence type="ECO:0000256" key="10">
    <source>
        <dbReference type="ARBA" id="ARBA00060855"/>
    </source>
</evidence>
<gene>
    <name evidence="13" type="ORF">GCM10008939_17280</name>
</gene>
<accession>A0A917PET4</accession>
<dbReference type="PANTHER" id="PTHR34699:SF2">
    <property type="entry name" value="NON-CANONICAL PURINE NTP PHOSPHATASE_PRRC1 DOMAIN-CONTAINING PROTEIN"/>
    <property type="match status" value="1"/>
</dbReference>
<dbReference type="Gene3D" id="3.90.950.10">
    <property type="match status" value="1"/>
</dbReference>
<keyword evidence="7 11" id="KW-0464">Manganese</keyword>
<feature type="binding site" evidence="11">
    <location>
        <position position="69"/>
    </location>
    <ligand>
        <name>Mg(2+)</name>
        <dbReference type="ChEBI" id="CHEBI:18420"/>
    </ligand>
</feature>
<evidence type="ECO:0000313" key="14">
    <source>
        <dbReference type="Proteomes" id="UP000635726"/>
    </source>
</evidence>
<comment type="cofactor">
    <cofactor evidence="11">
        <name>Mg(2+)</name>
        <dbReference type="ChEBI" id="CHEBI:18420"/>
    </cofactor>
    <cofactor evidence="11">
        <name>Mn(2+)</name>
        <dbReference type="ChEBI" id="CHEBI:29035"/>
    </cofactor>
    <text evidence="11">Binds 1 divalent metal cation per subunit; can use either Mg(2+) or Mn(2+).</text>
</comment>
<keyword evidence="4 11" id="KW-0378">Hydrolase</keyword>
<keyword evidence="6 11" id="KW-0546">Nucleotide metabolism</keyword>
<dbReference type="InterPro" id="IPR026533">
    <property type="entry name" value="NTPase/PRRC1"/>
</dbReference>
<dbReference type="EMBL" id="BMOE01000004">
    <property type="protein sequence ID" value="GGJ73567.1"/>
    <property type="molecule type" value="Genomic_DNA"/>
</dbReference>
<comment type="function">
    <text evidence="11">Phosphatase that hydrolyzes non-canonical purine nucleotides such as XTP and ITP to their respective diphosphate derivatives. Probably excludes non-canonical purines from DNA/RNA precursor pool, thus preventing their incorporation into DNA/RNA and avoiding chromosomal lesions.</text>
</comment>
<dbReference type="InterPro" id="IPR029001">
    <property type="entry name" value="ITPase-like_fam"/>
</dbReference>
<evidence type="ECO:0000256" key="9">
    <source>
        <dbReference type="ARBA" id="ARBA00048781"/>
    </source>
</evidence>
<keyword evidence="3 11" id="KW-0547">Nucleotide-binding</keyword>
<comment type="cofactor">
    <cofactor evidence="1">
        <name>Mn(2+)</name>
        <dbReference type="ChEBI" id="CHEBI:29035"/>
    </cofactor>
</comment>
<keyword evidence="5 11" id="KW-0460">Magnesium</keyword>
<dbReference type="PANTHER" id="PTHR34699">
    <property type="match status" value="1"/>
</dbReference>
<evidence type="ECO:0000256" key="4">
    <source>
        <dbReference type="ARBA" id="ARBA00022801"/>
    </source>
</evidence>
<dbReference type="SUPFAM" id="SSF52972">
    <property type="entry name" value="ITPase-like"/>
    <property type="match status" value="1"/>
</dbReference>
<comment type="catalytic activity">
    <reaction evidence="9 11">
        <text>XTP + H2O = XDP + phosphate + H(+)</text>
        <dbReference type="Rhea" id="RHEA:28406"/>
        <dbReference type="ChEBI" id="CHEBI:15377"/>
        <dbReference type="ChEBI" id="CHEBI:15378"/>
        <dbReference type="ChEBI" id="CHEBI:43474"/>
        <dbReference type="ChEBI" id="CHEBI:59884"/>
        <dbReference type="ChEBI" id="CHEBI:61314"/>
        <dbReference type="EC" id="3.6.1.73"/>
    </reaction>
</comment>
<organism evidence="13 14">
    <name type="scientific">Deinococcus aquiradiocola</name>
    <dbReference type="NCBI Taxonomy" id="393059"/>
    <lineage>
        <taxon>Bacteria</taxon>
        <taxon>Thermotogati</taxon>
        <taxon>Deinococcota</taxon>
        <taxon>Deinococci</taxon>
        <taxon>Deinococcales</taxon>
        <taxon>Deinococcaceae</taxon>
        <taxon>Deinococcus</taxon>
    </lineage>
</organism>
<dbReference type="GO" id="GO:0103023">
    <property type="term" value="F:ITPase activity"/>
    <property type="evidence" value="ECO:0007669"/>
    <property type="project" value="UniProtKB-EC"/>
</dbReference>
<dbReference type="EC" id="3.6.1.73" evidence="11"/>